<dbReference type="EMBL" id="JBEPMC010000005">
    <property type="protein sequence ID" value="MET3580173.1"/>
    <property type="molecule type" value="Genomic_DNA"/>
</dbReference>
<keyword evidence="7" id="KW-1185">Reference proteome</keyword>
<gene>
    <name evidence="6" type="ORF">ABID19_003211</name>
</gene>
<dbReference type="Pfam" id="PF01614">
    <property type="entry name" value="IclR_C"/>
    <property type="match status" value="1"/>
</dbReference>
<keyword evidence="3" id="KW-0804">Transcription</keyword>
<dbReference type="Gene3D" id="3.30.450.40">
    <property type="match status" value="1"/>
</dbReference>
<dbReference type="PROSITE" id="PS51077">
    <property type="entry name" value="HTH_ICLR"/>
    <property type="match status" value="1"/>
</dbReference>
<dbReference type="PROSITE" id="PS51078">
    <property type="entry name" value="ICLR_ED"/>
    <property type="match status" value="1"/>
</dbReference>
<dbReference type="InterPro" id="IPR014757">
    <property type="entry name" value="Tscrpt_reg_IclR_C"/>
</dbReference>
<name>A0ABV2GPG8_9HYPH</name>
<evidence type="ECO:0000259" key="4">
    <source>
        <dbReference type="PROSITE" id="PS51077"/>
    </source>
</evidence>
<comment type="caution">
    <text evidence="6">The sequence shown here is derived from an EMBL/GenBank/DDBJ whole genome shotgun (WGS) entry which is preliminary data.</text>
</comment>
<protein>
    <submittedName>
        <fullName evidence="6">DNA-binding IclR family transcriptional regulator</fullName>
    </submittedName>
</protein>
<evidence type="ECO:0000256" key="1">
    <source>
        <dbReference type="ARBA" id="ARBA00023015"/>
    </source>
</evidence>
<organism evidence="6 7">
    <name type="scientific">Mesorhizobium robiniae</name>
    <dbReference type="NCBI Taxonomy" id="559315"/>
    <lineage>
        <taxon>Bacteria</taxon>
        <taxon>Pseudomonadati</taxon>
        <taxon>Pseudomonadota</taxon>
        <taxon>Alphaproteobacteria</taxon>
        <taxon>Hyphomicrobiales</taxon>
        <taxon>Phyllobacteriaceae</taxon>
        <taxon>Mesorhizobium</taxon>
    </lineage>
</organism>
<dbReference type="RefSeq" id="WP_354491917.1">
    <property type="nucleotide sequence ID" value="NZ_JBEPMC010000005.1"/>
</dbReference>
<dbReference type="InterPro" id="IPR036388">
    <property type="entry name" value="WH-like_DNA-bd_sf"/>
</dbReference>
<dbReference type="InterPro" id="IPR029016">
    <property type="entry name" value="GAF-like_dom_sf"/>
</dbReference>
<keyword evidence="1" id="KW-0805">Transcription regulation</keyword>
<feature type="domain" description="IclR-ED" evidence="5">
    <location>
        <begin position="66"/>
        <end position="250"/>
    </location>
</feature>
<proteinExistence type="predicted"/>
<evidence type="ECO:0000313" key="6">
    <source>
        <dbReference type="EMBL" id="MET3580173.1"/>
    </source>
</evidence>
<dbReference type="GO" id="GO:0003677">
    <property type="term" value="F:DNA binding"/>
    <property type="evidence" value="ECO:0007669"/>
    <property type="project" value="UniProtKB-KW"/>
</dbReference>
<dbReference type="SUPFAM" id="SSF55781">
    <property type="entry name" value="GAF domain-like"/>
    <property type="match status" value="1"/>
</dbReference>
<feature type="domain" description="HTH iclR-type" evidence="4">
    <location>
        <begin position="3"/>
        <end position="65"/>
    </location>
</feature>
<dbReference type="InterPro" id="IPR036390">
    <property type="entry name" value="WH_DNA-bd_sf"/>
</dbReference>
<evidence type="ECO:0000259" key="5">
    <source>
        <dbReference type="PROSITE" id="PS51078"/>
    </source>
</evidence>
<dbReference type="Gene3D" id="1.10.10.10">
    <property type="entry name" value="Winged helix-like DNA-binding domain superfamily/Winged helix DNA-binding domain"/>
    <property type="match status" value="1"/>
</dbReference>
<evidence type="ECO:0000313" key="7">
    <source>
        <dbReference type="Proteomes" id="UP001549204"/>
    </source>
</evidence>
<keyword evidence="2 6" id="KW-0238">DNA-binding</keyword>
<evidence type="ECO:0000256" key="3">
    <source>
        <dbReference type="ARBA" id="ARBA00023163"/>
    </source>
</evidence>
<evidence type="ECO:0000256" key="2">
    <source>
        <dbReference type="ARBA" id="ARBA00023125"/>
    </source>
</evidence>
<dbReference type="InterPro" id="IPR005471">
    <property type="entry name" value="Tscrpt_reg_IclR_N"/>
</dbReference>
<dbReference type="InterPro" id="IPR050707">
    <property type="entry name" value="HTH_MetabolicPath_Reg"/>
</dbReference>
<reference evidence="6 7" key="1">
    <citation type="submission" date="2024-06" db="EMBL/GenBank/DDBJ databases">
        <title>Genomic Encyclopedia of Type Strains, Phase IV (KMG-IV): sequencing the most valuable type-strain genomes for metagenomic binning, comparative biology and taxonomic classification.</title>
        <authorList>
            <person name="Goeker M."/>
        </authorList>
    </citation>
    <scope>NUCLEOTIDE SEQUENCE [LARGE SCALE GENOMIC DNA]</scope>
    <source>
        <strain evidence="6 7">DSM 100022</strain>
    </source>
</reference>
<sequence length="258" mass="28581">MQVRQAANVVELLEFFARRGEPATLAEIADELSWPRSSTFNIVGTLVEKGYFYEPRLRGGYFPSPRWQSVVQVIGEKDPLPSGLLDLVDKISTRTGETTAIGCASGLSVVFLYVRESRQPIRYFAEVGTRVPIHASSAGRAILSQMKPKEREQLYRKLVFEKYSDTTPMGIEQIEDELRAVSERGYHQSNSEYIPDLAGVSFPIALASKRLSIVAAGPVSRCLERRPETARIMAAAIRESGFAAPGTLADRLDAQNVE</sequence>
<dbReference type="SUPFAM" id="SSF46785">
    <property type="entry name" value="Winged helix' DNA-binding domain"/>
    <property type="match status" value="1"/>
</dbReference>
<dbReference type="Proteomes" id="UP001549204">
    <property type="component" value="Unassembled WGS sequence"/>
</dbReference>
<accession>A0ABV2GPG8</accession>
<dbReference type="Pfam" id="PF09339">
    <property type="entry name" value="HTH_IclR"/>
    <property type="match status" value="1"/>
</dbReference>
<dbReference type="PANTHER" id="PTHR30136">
    <property type="entry name" value="HELIX-TURN-HELIX TRANSCRIPTIONAL REGULATOR, ICLR FAMILY"/>
    <property type="match status" value="1"/>
</dbReference>
<dbReference type="PANTHER" id="PTHR30136:SF35">
    <property type="entry name" value="HTH-TYPE TRANSCRIPTIONAL REGULATOR RV1719"/>
    <property type="match status" value="1"/>
</dbReference>